<name>A0A392U442_9FABA</name>
<feature type="non-terminal residue" evidence="2">
    <location>
        <position position="37"/>
    </location>
</feature>
<dbReference type="Proteomes" id="UP000265520">
    <property type="component" value="Unassembled WGS sequence"/>
</dbReference>
<keyword evidence="3" id="KW-1185">Reference proteome</keyword>
<accession>A0A392U442</accession>
<dbReference type="EMBL" id="LXQA010732390">
    <property type="protein sequence ID" value="MCI68209.1"/>
    <property type="molecule type" value="Genomic_DNA"/>
</dbReference>
<feature type="compositionally biased region" description="Basic and acidic residues" evidence="1">
    <location>
        <begin position="1"/>
        <end position="16"/>
    </location>
</feature>
<reference evidence="2 3" key="1">
    <citation type="journal article" date="2018" name="Front. Plant Sci.">
        <title>Red Clover (Trifolium pratense) and Zigzag Clover (T. medium) - A Picture of Genomic Similarities and Differences.</title>
        <authorList>
            <person name="Dluhosova J."/>
            <person name="Istvanek J."/>
            <person name="Nedelnik J."/>
            <person name="Repkova J."/>
        </authorList>
    </citation>
    <scope>NUCLEOTIDE SEQUENCE [LARGE SCALE GENOMIC DNA]</scope>
    <source>
        <strain evidence="3">cv. 10/8</strain>
        <tissue evidence="2">Leaf</tissue>
    </source>
</reference>
<sequence length="37" mass="3984">MNDRKGKGQDRGKPYDNKGNGSGGKKQGNGLLMTVNY</sequence>
<feature type="region of interest" description="Disordered" evidence="1">
    <location>
        <begin position="1"/>
        <end position="37"/>
    </location>
</feature>
<dbReference type="AlphaFoldDB" id="A0A392U442"/>
<evidence type="ECO:0000256" key="1">
    <source>
        <dbReference type="SAM" id="MobiDB-lite"/>
    </source>
</evidence>
<evidence type="ECO:0000313" key="3">
    <source>
        <dbReference type="Proteomes" id="UP000265520"/>
    </source>
</evidence>
<proteinExistence type="predicted"/>
<protein>
    <submittedName>
        <fullName evidence="2">Uncharacterized protein</fullName>
    </submittedName>
</protein>
<organism evidence="2 3">
    <name type="scientific">Trifolium medium</name>
    <dbReference type="NCBI Taxonomy" id="97028"/>
    <lineage>
        <taxon>Eukaryota</taxon>
        <taxon>Viridiplantae</taxon>
        <taxon>Streptophyta</taxon>
        <taxon>Embryophyta</taxon>
        <taxon>Tracheophyta</taxon>
        <taxon>Spermatophyta</taxon>
        <taxon>Magnoliopsida</taxon>
        <taxon>eudicotyledons</taxon>
        <taxon>Gunneridae</taxon>
        <taxon>Pentapetalae</taxon>
        <taxon>rosids</taxon>
        <taxon>fabids</taxon>
        <taxon>Fabales</taxon>
        <taxon>Fabaceae</taxon>
        <taxon>Papilionoideae</taxon>
        <taxon>50 kb inversion clade</taxon>
        <taxon>NPAAA clade</taxon>
        <taxon>Hologalegina</taxon>
        <taxon>IRL clade</taxon>
        <taxon>Trifolieae</taxon>
        <taxon>Trifolium</taxon>
    </lineage>
</organism>
<evidence type="ECO:0000313" key="2">
    <source>
        <dbReference type="EMBL" id="MCI68209.1"/>
    </source>
</evidence>
<comment type="caution">
    <text evidence="2">The sequence shown here is derived from an EMBL/GenBank/DDBJ whole genome shotgun (WGS) entry which is preliminary data.</text>
</comment>